<dbReference type="InterPro" id="IPR025455">
    <property type="entry name" value="DUF4276"/>
</dbReference>
<gene>
    <name evidence="1" type="ORF">CEK71_01565</name>
</gene>
<dbReference type="EMBL" id="CP022129">
    <property type="protein sequence ID" value="ASF44854.1"/>
    <property type="molecule type" value="Genomic_DNA"/>
</dbReference>
<organism evidence="1 2">
    <name type="scientific">Methylovulum psychrotolerans</name>
    <dbReference type="NCBI Taxonomy" id="1704499"/>
    <lineage>
        <taxon>Bacteria</taxon>
        <taxon>Pseudomonadati</taxon>
        <taxon>Pseudomonadota</taxon>
        <taxon>Gammaproteobacteria</taxon>
        <taxon>Methylococcales</taxon>
        <taxon>Methylococcaceae</taxon>
        <taxon>Methylovulum</taxon>
    </lineage>
</organism>
<dbReference type="Pfam" id="PF14103">
    <property type="entry name" value="DUF4276"/>
    <property type="match status" value="1"/>
</dbReference>
<dbReference type="AlphaFoldDB" id="A0A1Z4BU65"/>
<keyword evidence="2" id="KW-1185">Reference proteome</keyword>
<evidence type="ECO:0000313" key="1">
    <source>
        <dbReference type="EMBL" id="ASF44854.1"/>
    </source>
</evidence>
<protein>
    <recommendedName>
        <fullName evidence="3">DUF4276 domain-containing protein</fullName>
    </recommendedName>
</protein>
<dbReference type="Proteomes" id="UP000197019">
    <property type="component" value="Chromosome"/>
</dbReference>
<dbReference type="RefSeq" id="WP_088617737.1">
    <property type="nucleotide sequence ID" value="NZ_CP022129.1"/>
</dbReference>
<reference evidence="1 2" key="1">
    <citation type="submission" date="2017-06" db="EMBL/GenBank/DDBJ databases">
        <title>Genome Sequencing of the methanotroph Methylovulum psychrotolerants str. HV10-M2 isolated from a high-altitude environment.</title>
        <authorList>
            <person name="Mateos-Rivera A."/>
        </authorList>
    </citation>
    <scope>NUCLEOTIDE SEQUENCE [LARGE SCALE GENOMIC DNA]</scope>
    <source>
        <strain evidence="1 2">HV10_M2</strain>
    </source>
</reference>
<evidence type="ECO:0000313" key="2">
    <source>
        <dbReference type="Proteomes" id="UP000197019"/>
    </source>
</evidence>
<evidence type="ECO:0008006" key="3">
    <source>
        <dbReference type="Google" id="ProtNLM"/>
    </source>
</evidence>
<accession>A0A1Z4BU65</accession>
<proteinExistence type="predicted"/>
<name>A0A1Z4BU65_9GAMM</name>
<dbReference type="OrthoDB" id="283783at2"/>
<sequence length="218" mass="24040">MHFEILVEDQSGKAALDILIPKIIGDGHTFKVIAYKGIGRIPKNMKSSTDASKRILLENLPKSLAGYGRQWQNYPAVVIVVCDLDDKCLKSFRQELLALLQACNSPPETRFCIAVEEGEAWFLGDRTALKTAYPKAKEAVLKSYTHDAICGTWEKLADAVYPGGSKALKEKGWQAVGAAKSQWAKEISPHMDINNNASPSFNYLLGKLKELADSQINT</sequence>
<dbReference type="KEGG" id="mpsy:CEK71_01565"/>